<dbReference type="Proteomes" id="UP000298170">
    <property type="component" value="Unassembled WGS sequence"/>
</dbReference>
<comment type="caution">
    <text evidence="1">The sequence shown here is derived from an EMBL/GenBank/DDBJ whole genome shotgun (WGS) entry which is preliminary data.</text>
</comment>
<accession>A0A4R9AK86</accession>
<dbReference type="EMBL" id="SOHJ01000001">
    <property type="protein sequence ID" value="TFD63226.1"/>
    <property type="molecule type" value="Genomic_DNA"/>
</dbReference>
<keyword evidence="2" id="KW-1185">Reference proteome</keyword>
<reference evidence="1 2" key="1">
    <citation type="submission" date="2019-03" db="EMBL/GenBank/DDBJ databases">
        <title>Genomics of glacier-inhabiting Cryobacterium strains.</title>
        <authorList>
            <person name="Liu Q."/>
            <person name="Xin Y.-H."/>
        </authorList>
    </citation>
    <scope>NUCLEOTIDE SEQUENCE [LARGE SCALE GENOMIC DNA]</scope>
    <source>
        <strain evidence="1 2">Sr39</strain>
    </source>
</reference>
<dbReference type="RefSeq" id="WP_134512818.1">
    <property type="nucleotide sequence ID" value="NZ_SOHJ01000001.1"/>
</dbReference>
<proteinExistence type="predicted"/>
<dbReference type="OrthoDB" id="3256236at2"/>
<sequence length="137" mass="14986">MRKATLPTALAEVFQKERVISGDRGTTIAGGMPTRAIILIDLTGTWLIRNGAEASLAMGPKRHTQNRAQTIDEQLGDNVVGLYHLSALTGSPLITLFQREEDALPTRPDFHRLVNDPLSQRPVARAPTSIQYGVRGM</sequence>
<protein>
    <submittedName>
        <fullName evidence="1">Uncharacterized protein</fullName>
    </submittedName>
</protein>
<name>A0A4R9AK86_9MICO</name>
<dbReference type="AlphaFoldDB" id="A0A4R9AK86"/>
<evidence type="ECO:0000313" key="2">
    <source>
        <dbReference type="Proteomes" id="UP000298170"/>
    </source>
</evidence>
<organism evidence="1 2">
    <name type="scientific">Cryobacterium suzukii</name>
    <dbReference type="NCBI Taxonomy" id="1259198"/>
    <lineage>
        <taxon>Bacteria</taxon>
        <taxon>Bacillati</taxon>
        <taxon>Actinomycetota</taxon>
        <taxon>Actinomycetes</taxon>
        <taxon>Micrococcales</taxon>
        <taxon>Microbacteriaceae</taxon>
        <taxon>Cryobacterium</taxon>
    </lineage>
</organism>
<evidence type="ECO:0000313" key="1">
    <source>
        <dbReference type="EMBL" id="TFD63226.1"/>
    </source>
</evidence>
<gene>
    <name evidence="1" type="ORF">E3T39_00510</name>
</gene>